<dbReference type="EMBL" id="CAKMTQ010000001">
    <property type="protein sequence ID" value="CAH1520969.1"/>
    <property type="molecule type" value="Genomic_DNA"/>
</dbReference>
<dbReference type="Gene3D" id="2.30.40.10">
    <property type="entry name" value="Urease, subunit C, domain 1"/>
    <property type="match status" value="1"/>
</dbReference>
<protein>
    <submittedName>
        <fullName evidence="3">Amidohydro-rel domain-containing protein</fullName>
    </submittedName>
</protein>
<dbReference type="GO" id="GO:0016810">
    <property type="term" value="F:hydrolase activity, acting on carbon-nitrogen (but not peptide) bonds"/>
    <property type="evidence" value="ECO:0007669"/>
    <property type="project" value="InterPro"/>
</dbReference>
<organism evidence="3 4">
    <name type="scientific">Vibrio owensii</name>
    <dbReference type="NCBI Taxonomy" id="696485"/>
    <lineage>
        <taxon>Bacteria</taxon>
        <taxon>Pseudomonadati</taxon>
        <taxon>Pseudomonadota</taxon>
        <taxon>Gammaproteobacteria</taxon>
        <taxon>Vibrionales</taxon>
        <taxon>Vibrionaceae</taxon>
        <taxon>Vibrio</taxon>
    </lineage>
</organism>
<name>A0AAU9PZ52_9VIBR</name>
<dbReference type="Proteomes" id="UP001295420">
    <property type="component" value="Unassembled WGS sequence"/>
</dbReference>
<dbReference type="InterPro" id="IPR051781">
    <property type="entry name" value="Metallo-dep_Hydrolase"/>
</dbReference>
<keyword evidence="1" id="KW-0732">Signal</keyword>
<evidence type="ECO:0000313" key="4">
    <source>
        <dbReference type="Proteomes" id="UP001295420"/>
    </source>
</evidence>
<sequence>MSKLVNLSVLLSCAMSAQSFAQEITLFKGVNVFTGHSPELLLDHDVLVKSNKIVRVAQSIESKEGMNVIHGTGKTLMPGMIDAHTHTMFQGTMPDLMNKDLAYTALVAAKRAEETLNRGFTSVRDLAGNPFSLAKTIDDKLYVGPRIVASGAMISQTSGHSDTRSNVTFEDQYVQDVGHLTVADGVDEVLIAVRQNLMRGASFIKISAGGGVASSYDPLDVTQYTLPEMQAAVDAAADYGTYVSAHAYTDKAVQRAIKAGVKVIEHGQMIGEETAKMMAENDVWLNVQPFLPEYNPYPEKSFSYAKYKMLAARTDRAIKAAKEHGVKITWGTDVILAPEAAHLQSQFVADMANWFTPYEVLKMVTHDNGQLLAMSGLRSPYQDGKLGVIEEGAYADILLVNGNPLEDITLMAKPDSSLALIMKDGDIVKSSL</sequence>
<dbReference type="RefSeq" id="WP_409929868.1">
    <property type="nucleotide sequence ID" value="NZ_CAKMTQ010000001.1"/>
</dbReference>
<dbReference type="Gene3D" id="3.20.20.140">
    <property type="entry name" value="Metal-dependent hydrolases"/>
    <property type="match status" value="1"/>
</dbReference>
<evidence type="ECO:0000313" key="3">
    <source>
        <dbReference type="EMBL" id="CAH1520969.1"/>
    </source>
</evidence>
<dbReference type="PANTHER" id="PTHR43135">
    <property type="entry name" value="ALPHA-D-RIBOSE 1-METHYLPHOSPHONATE 5-TRIPHOSPHATE DIPHOSPHATASE"/>
    <property type="match status" value="1"/>
</dbReference>
<evidence type="ECO:0000259" key="2">
    <source>
        <dbReference type="Pfam" id="PF01979"/>
    </source>
</evidence>
<dbReference type="InterPro" id="IPR006680">
    <property type="entry name" value="Amidohydro-rel"/>
</dbReference>
<dbReference type="InterPro" id="IPR057744">
    <property type="entry name" value="OTAase-like"/>
</dbReference>
<accession>A0AAU9PZ52</accession>
<dbReference type="PANTHER" id="PTHR43135:SF3">
    <property type="entry name" value="ALPHA-D-RIBOSE 1-METHYLPHOSPHONATE 5-TRIPHOSPHATE DIPHOSPHATASE"/>
    <property type="match status" value="1"/>
</dbReference>
<evidence type="ECO:0000256" key="1">
    <source>
        <dbReference type="SAM" id="SignalP"/>
    </source>
</evidence>
<proteinExistence type="predicted"/>
<dbReference type="InterPro" id="IPR032466">
    <property type="entry name" value="Metal_Hydrolase"/>
</dbReference>
<comment type="caution">
    <text evidence="3">The sequence shown here is derived from an EMBL/GenBank/DDBJ whole genome shotgun (WGS) entry which is preliminary data.</text>
</comment>
<dbReference type="CDD" id="cd01299">
    <property type="entry name" value="Met_dep_hydrolase_A"/>
    <property type="match status" value="1"/>
</dbReference>
<dbReference type="AlphaFoldDB" id="A0AAU9PZ52"/>
<feature type="chain" id="PRO_5043314212" evidence="1">
    <location>
        <begin position="22"/>
        <end position="432"/>
    </location>
</feature>
<feature type="domain" description="Amidohydrolase-related" evidence="2">
    <location>
        <begin position="75"/>
        <end position="428"/>
    </location>
</feature>
<gene>
    <name evidence="3" type="ORF">THF1D04_10549</name>
</gene>
<reference evidence="3" key="1">
    <citation type="submission" date="2022-01" db="EMBL/GenBank/DDBJ databases">
        <authorList>
            <person name="Lagorce A."/>
        </authorList>
    </citation>
    <scope>NUCLEOTIDE SEQUENCE</scope>
    <source>
        <strain evidence="3">Th15_F1_D04</strain>
    </source>
</reference>
<dbReference type="SUPFAM" id="SSF51338">
    <property type="entry name" value="Composite domain of metallo-dependent hydrolases"/>
    <property type="match status" value="1"/>
</dbReference>
<dbReference type="InterPro" id="IPR011059">
    <property type="entry name" value="Metal-dep_hydrolase_composite"/>
</dbReference>
<dbReference type="Pfam" id="PF01979">
    <property type="entry name" value="Amidohydro_1"/>
    <property type="match status" value="1"/>
</dbReference>
<dbReference type="SUPFAM" id="SSF51556">
    <property type="entry name" value="Metallo-dependent hydrolases"/>
    <property type="match status" value="1"/>
</dbReference>
<feature type="signal peptide" evidence="1">
    <location>
        <begin position="1"/>
        <end position="21"/>
    </location>
</feature>